<dbReference type="Proteomes" id="UP000318669">
    <property type="component" value="Unassembled WGS sequence"/>
</dbReference>
<evidence type="ECO:0000259" key="2">
    <source>
        <dbReference type="Pfam" id="PF16747"/>
    </source>
</evidence>
<sequence length="134" mass="15621">MKKLFLIMFFFMTTFSFSQSNDNFTYLCTVSDNKESEYYFYIEKVNYNSKEVWIKKIEPEKTVKNKKGKYIKTGGKEILQFMSINCSEYEFDVKQTISYDRNGNVIKNDTSQNYGNKVVPGSVMAGIFEGVCSE</sequence>
<comment type="caution">
    <text evidence="3">The sequence shown here is derived from an EMBL/GenBank/DDBJ whole genome shotgun (WGS) entry which is preliminary data.</text>
</comment>
<reference evidence="3 4" key="1">
    <citation type="submission" date="2019-07" db="EMBL/GenBank/DDBJ databases">
        <title>Novel species of Flavobacterium.</title>
        <authorList>
            <person name="Liu Q."/>
            <person name="Xin Y.-H."/>
        </authorList>
    </citation>
    <scope>NUCLEOTIDE SEQUENCE [LARGE SCALE GENOMIC DNA]</scope>
    <source>
        <strain evidence="3 4">GSR22</strain>
    </source>
</reference>
<dbReference type="Pfam" id="PF16747">
    <property type="entry name" value="Adhesin_E"/>
    <property type="match status" value="1"/>
</dbReference>
<proteinExistence type="predicted"/>
<dbReference type="EMBL" id="VJZL01000003">
    <property type="protein sequence ID" value="TRX12510.1"/>
    <property type="molecule type" value="Genomic_DNA"/>
</dbReference>
<accession>A0A553BW56</accession>
<evidence type="ECO:0000313" key="4">
    <source>
        <dbReference type="Proteomes" id="UP000318669"/>
    </source>
</evidence>
<dbReference type="InterPro" id="IPR031939">
    <property type="entry name" value="Adhesin_E-like"/>
</dbReference>
<feature type="chain" id="PRO_5022160119" description="Surface-adhesin protein E-like domain-containing protein" evidence="1">
    <location>
        <begin position="19"/>
        <end position="134"/>
    </location>
</feature>
<protein>
    <recommendedName>
        <fullName evidence="2">Surface-adhesin protein E-like domain-containing protein</fullName>
    </recommendedName>
</protein>
<dbReference type="AlphaFoldDB" id="A0A553BW56"/>
<keyword evidence="1" id="KW-0732">Signal</keyword>
<evidence type="ECO:0000256" key="1">
    <source>
        <dbReference type="SAM" id="SignalP"/>
    </source>
</evidence>
<feature type="signal peptide" evidence="1">
    <location>
        <begin position="1"/>
        <end position="18"/>
    </location>
</feature>
<gene>
    <name evidence="3" type="ORF">FNW11_02950</name>
</gene>
<organism evidence="3 4">
    <name type="scientific">Flavobacterium gawalongense</name>
    <dbReference type="NCBI Taxonomy" id="2594432"/>
    <lineage>
        <taxon>Bacteria</taxon>
        <taxon>Pseudomonadati</taxon>
        <taxon>Bacteroidota</taxon>
        <taxon>Flavobacteriia</taxon>
        <taxon>Flavobacteriales</taxon>
        <taxon>Flavobacteriaceae</taxon>
        <taxon>Flavobacterium</taxon>
    </lineage>
</organism>
<feature type="domain" description="Surface-adhesin protein E-like" evidence="2">
    <location>
        <begin position="31"/>
        <end position="133"/>
    </location>
</feature>
<name>A0A553BW56_9FLAO</name>
<evidence type="ECO:0000313" key="3">
    <source>
        <dbReference type="EMBL" id="TRX12510.1"/>
    </source>
</evidence>